<protein>
    <submittedName>
        <fullName evidence="2">Uncharacterized protein</fullName>
    </submittedName>
</protein>
<sequence>MTATTTEQRTQYTRTGTLAVWAAAALPMAALAWVVAPALAGPDPNPRQFAEALIGALTAGLVWQFVLVWILLARETRPIKLRDALWLTEPTTETRRGGRLWLWAIPFALGFAALEFLPINLPPIADHDFGAFLGGTDGQAALRDNGHSSPPSS</sequence>
<keyword evidence="1" id="KW-0472">Membrane</keyword>
<accession>A0A239I8U0</accession>
<dbReference type="RefSeq" id="WP_089245113.1">
    <property type="nucleotide sequence ID" value="NZ_FZPH01000002.1"/>
</dbReference>
<evidence type="ECO:0000313" key="2">
    <source>
        <dbReference type="EMBL" id="SNS88754.1"/>
    </source>
</evidence>
<dbReference type="Proteomes" id="UP000198362">
    <property type="component" value="Unassembled WGS sequence"/>
</dbReference>
<name>A0A239I8U0_9ACTN</name>
<feature type="transmembrane region" description="Helical" evidence="1">
    <location>
        <begin position="100"/>
        <end position="119"/>
    </location>
</feature>
<feature type="transmembrane region" description="Helical" evidence="1">
    <location>
        <begin position="18"/>
        <end position="40"/>
    </location>
</feature>
<keyword evidence="1" id="KW-0812">Transmembrane</keyword>
<dbReference type="AlphaFoldDB" id="A0A239I8U0"/>
<dbReference type="EMBL" id="FZPH01000002">
    <property type="protein sequence ID" value="SNS88754.1"/>
    <property type="molecule type" value="Genomic_DNA"/>
</dbReference>
<keyword evidence="3" id="KW-1185">Reference proteome</keyword>
<organism evidence="2 3">
    <name type="scientific">Asanoa hainanensis</name>
    <dbReference type="NCBI Taxonomy" id="560556"/>
    <lineage>
        <taxon>Bacteria</taxon>
        <taxon>Bacillati</taxon>
        <taxon>Actinomycetota</taxon>
        <taxon>Actinomycetes</taxon>
        <taxon>Micromonosporales</taxon>
        <taxon>Micromonosporaceae</taxon>
        <taxon>Asanoa</taxon>
    </lineage>
</organism>
<proteinExistence type="predicted"/>
<feature type="transmembrane region" description="Helical" evidence="1">
    <location>
        <begin position="52"/>
        <end position="72"/>
    </location>
</feature>
<reference evidence="2 3" key="1">
    <citation type="submission" date="2017-06" db="EMBL/GenBank/DDBJ databases">
        <authorList>
            <person name="Kim H.J."/>
            <person name="Triplett B.A."/>
        </authorList>
    </citation>
    <scope>NUCLEOTIDE SEQUENCE [LARGE SCALE GENOMIC DNA]</scope>
    <source>
        <strain evidence="2 3">CGMCC 4.5593</strain>
    </source>
</reference>
<evidence type="ECO:0000313" key="3">
    <source>
        <dbReference type="Proteomes" id="UP000198362"/>
    </source>
</evidence>
<evidence type="ECO:0000256" key="1">
    <source>
        <dbReference type="SAM" id="Phobius"/>
    </source>
</evidence>
<dbReference type="OrthoDB" id="3392646at2"/>
<keyword evidence="1" id="KW-1133">Transmembrane helix</keyword>
<gene>
    <name evidence="2" type="ORF">SAMN05421812_102222</name>
</gene>